<keyword evidence="2" id="KW-1185">Reference proteome</keyword>
<feature type="non-terminal residue" evidence="1">
    <location>
        <position position="106"/>
    </location>
</feature>
<dbReference type="EMBL" id="CABIJS010000344">
    <property type="protein sequence ID" value="VUZ50119.1"/>
    <property type="molecule type" value="Genomic_DNA"/>
</dbReference>
<evidence type="ECO:0000313" key="2">
    <source>
        <dbReference type="Proteomes" id="UP000321570"/>
    </source>
</evidence>
<reference evidence="1 2" key="1">
    <citation type="submission" date="2019-07" db="EMBL/GenBank/DDBJ databases">
        <authorList>
            <person name="Jastrzebski P J."/>
            <person name="Paukszto L."/>
            <person name="Jastrzebski P J."/>
        </authorList>
    </citation>
    <scope>NUCLEOTIDE SEQUENCE [LARGE SCALE GENOMIC DNA]</scope>
    <source>
        <strain evidence="1 2">WMS-il1</strain>
    </source>
</reference>
<evidence type="ECO:0000313" key="1">
    <source>
        <dbReference type="EMBL" id="VUZ50119.1"/>
    </source>
</evidence>
<dbReference type="AlphaFoldDB" id="A0A564YSZ3"/>
<sequence>MGVLHDWITSVVGRVVSVLDETCILNILRECEFYSAEGQSSKDVLQAFIEQLFNFSVHEIINMDGLFQDSTECEIAAYLVMLGSMQTQSAKKFIDSALSLSDETQT</sequence>
<proteinExistence type="predicted"/>
<protein>
    <submittedName>
        <fullName evidence="1">Uncharacterized protein</fullName>
    </submittedName>
</protein>
<dbReference type="Proteomes" id="UP000321570">
    <property type="component" value="Unassembled WGS sequence"/>
</dbReference>
<name>A0A564YSZ3_HYMDI</name>
<gene>
    <name evidence="1" type="ORF">WMSIL1_LOCUS9025</name>
</gene>
<organism evidence="1 2">
    <name type="scientific">Hymenolepis diminuta</name>
    <name type="common">Rat tapeworm</name>
    <dbReference type="NCBI Taxonomy" id="6216"/>
    <lineage>
        <taxon>Eukaryota</taxon>
        <taxon>Metazoa</taxon>
        <taxon>Spiralia</taxon>
        <taxon>Lophotrochozoa</taxon>
        <taxon>Platyhelminthes</taxon>
        <taxon>Cestoda</taxon>
        <taxon>Eucestoda</taxon>
        <taxon>Cyclophyllidea</taxon>
        <taxon>Hymenolepididae</taxon>
        <taxon>Hymenolepis</taxon>
    </lineage>
</organism>
<accession>A0A564YSZ3</accession>